<dbReference type="Proteomes" id="UP001257909">
    <property type="component" value="Unassembled WGS sequence"/>
</dbReference>
<dbReference type="Pfam" id="PF08808">
    <property type="entry name" value="RES"/>
    <property type="match status" value="1"/>
</dbReference>
<dbReference type="RefSeq" id="WP_310275248.1">
    <property type="nucleotide sequence ID" value="NZ_JAVDWR010000002.1"/>
</dbReference>
<evidence type="ECO:0000259" key="1">
    <source>
        <dbReference type="SMART" id="SM00953"/>
    </source>
</evidence>
<comment type="caution">
    <text evidence="2">The sequence shown here is derived from an EMBL/GenBank/DDBJ whole genome shotgun (WGS) entry which is preliminary data.</text>
</comment>
<sequence length="159" mass="17271">MKSIDLFRLTKTGFVSACFDGEGARLYGGRWNSKGSPCVYLGTSRAICVLETLVHLNNEQKLPLFSMLQLTVPEQLVSTLDPSDWPKDWAQDPAPSSTKEMGDSWLSGCSSLVLLVPSSVVSGEWNALFNPAHPTAKSIVSTAKAIEFNLDPRLIKKGG</sequence>
<dbReference type="SMART" id="SM00953">
    <property type="entry name" value="RES"/>
    <property type="match status" value="1"/>
</dbReference>
<evidence type="ECO:0000313" key="2">
    <source>
        <dbReference type="EMBL" id="MDR7120109.1"/>
    </source>
</evidence>
<dbReference type="InterPro" id="IPR014914">
    <property type="entry name" value="RES_dom"/>
</dbReference>
<accession>A0ABU1VWJ5</accession>
<protein>
    <submittedName>
        <fullName evidence="2">RES domain-containing protein</fullName>
    </submittedName>
</protein>
<proteinExistence type="predicted"/>
<name>A0ABU1VWJ5_9GAMM</name>
<feature type="domain" description="RES" evidence="1">
    <location>
        <begin position="18"/>
        <end position="143"/>
    </location>
</feature>
<organism evidence="2 3">
    <name type="scientific">Rheinheimera soli</name>
    <dbReference type="NCBI Taxonomy" id="443616"/>
    <lineage>
        <taxon>Bacteria</taxon>
        <taxon>Pseudomonadati</taxon>
        <taxon>Pseudomonadota</taxon>
        <taxon>Gammaproteobacteria</taxon>
        <taxon>Chromatiales</taxon>
        <taxon>Chromatiaceae</taxon>
        <taxon>Rheinheimera</taxon>
    </lineage>
</organism>
<gene>
    <name evidence="2" type="ORF">J2W69_001038</name>
</gene>
<reference evidence="2 3" key="1">
    <citation type="submission" date="2023-07" db="EMBL/GenBank/DDBJ databases">
        <title>Sorghum-associated microbial communities from plants grown in Nebraska, USA.</title>
        <authorList>
            <person name="Schachtman D."/>
        </authorList>
    </citation>
    <scope>NUCLEOTIDE SEQUENCE [LARGE SCALE GENOMIC DNA]</scope>
    <source>
        <strain evidence="2 3">4138</strain>
    </source>
</reference>
<dbReference type="EMBL" id="JAVDWR010000002">
    <property type="protein sequence ID" value="MDR7120109.1"/>
    <property type="molecule type" value="Genomic_DNA"/>
</dbReference>
<keyword evidence="3" id="KW-1185">Reference proteome</keyword>
<evidence type="ECO:0000313" key="3">
    <source>
        <dbReference type="Proteomes" id="UP001257909"/>
    </source>
</evidence>